<evidence type="ECO:0000256" key="1">
    <source>
        <dbReference type="ARBA" id="ARBA00004141"/>
    </source>
</evidence>
<sequence length="464" mass="50687">MWGELRKSTRELRCTESDCLSRQNHQVASEKLGEECFSCDACVEENKGYKCNCSIKDQKNISHGLDDRANSSFAHSVVNMIAMLLGLGQLSTPYVIENGGWASAFLLFGLGVTCTYTSYLLGKCLEKNPNLRSYTDIGHDAFGRKGKILAATFIYMEIFMALVSYTISLHDNIGMVFSGMQIRLPWLKLSTPQMLTMIAVLIILPSLWLRDLSAISFLSSGGILMSAVILTSVASTAIFGGVKTNHRIPVINFRKIPAITGLYIFGYTGHIVFPNLYKSMKDPSKFVKVSIVSFASVTALYAALGFLGANMFGSQVNSQITLSLPRHLIVTKIALWATVLAPMTKYALEFAPFAIHLEHSLPSSISSRTKMMIRSTVGSILLLLILALALSVPYFEHVLSLTGSLVSVSTCVIMPCVFYTRISWSKISRPILILNTTLVAFVAFLGAVGTVSSSKALVKSIVGH</sequence>
<dbReference type="EMBL" id="JAIWQS010000009">
    <property type="protein sequence ID" value="KAJ8755425.1"/>
    <property type="molecule type" value="Genomic_DNA"/>
</dbReference>
<feature type="transmembrane region" description="Helical" evidence="7">
    <location>
        <begin position="333"/>
        <end position="355"/>
    </location>
</feature>
<comment type="caution">
    <text evidence="9">The sequence shown here is derived from an EMBL/GenBank/DDBJ whole genome shotgun (WGS) entry which is preliminary data.</text>
</comment>
<dbReference type="Pfam" id="PF01490">
    <property type="entry name" value="Aa_trans"/>
    <property type="match status" value="1"/>
</dbReference>
<evidence type="ECO:0000256" key="4">
    <source>
        <dbReference type="ARBA" id="ARBA00022970"/>
    </source>
</evidence>
<dbReference type="PANTHER" id="PTHR22950:SF696">
    <property type="entry name" value="AMINO ACID TRANSPORTER TRANSMEMBRANE DOMAIN-CONTAINING PROTEIN"/>
    <property type="match status" value="1"/>
</dbReference>
<evidence type="ECO:0000256" key="6">
    <source>
        <dbReference type="ARBA" id="ARBA00023136"/>
    </source>
</evidence>
<dbReference type="GO" id="GO:0005774">
    <property type="term" value="C:vacuolar membrane"/>
    <property type="evidence" value="ECO:0007669"/>
    <property type="project" value="TreeGrafter"/>
</dbReference>
<dbReference type="AlphaFoldDB" id="A0AAV8ST44"/>
<keyword evidence="4" id="KW-0029">Amino-acid transport</keyword>
<keyword evidence="10" id="KW-1185">Reference proteome</keyword>
<evidence type="ECO:0000256" key="2">
    <source>
        <dbReference type="ARBA" id="ARBA00022448"/>
    </source>
</evidence>
<feature type="transmembrane region" description="Helical" evidence="7">
    <location>
        <begin position="148"/>
        <end position="169"/>
    </location>
</feature>
<evidence type="ECO:0000313" key="10">
    <source>
        <dbReference type="Proteomes" id="UP001159364"/>
    </source>
</evidence>
<feature type="domain" description="Amino acid transporter transmembrane" evidence="8">
    <location>
        <begin position="70"/>
        <end position="452"/>
    </location>
</feature>
<protein>
    <recommendedName>
        <fullName evidence="8">Amino acid transporter transmembrane domain-containing protein</fullName>
    </recommendedName>
</protein>
<feature type="transmembrane region" description="Helical" evidence="7">
    <location>
        <begin position="77"/>
        <end position="96"/>
    </location>
</feature>
<feature type="transmembrane region" description="Helical" evidence="7">
    <location>
        <begin position="189"/>
        <end position="209"/>
    </location>
</feature>
<feature type="transmembrane region" description="Helical" evidence="7">
    <location>
        <begin position="289"/>
        <end position="313"/>
    </location>
</feature>
<keyword evidence="3 7" id="KW-0812">Transmembrane</keyword>
<organism evidence="9 10">
    <name type="scientific">Erythroxylum novogranatense</name>
    <dbReference type="NCBI Taxonomy" id="1862640"/>
    <lineage>
        <taxon>Eukaryota</taxon>
        <taxon>Viridiplantae</taxon>
        <taxon>Streptophyta</taxon>
        <taxon>Embryophyta</taxon>
        <taxon>Tracheophyta</taxon>
        <taxon>Spermatophyta</taxon>
        <taxon>Magnoliopsida</taxon>
        <taxon>eudicotyledons</taxon>
        <taxon>Gunneridae</taxon>
        <taxon>Pentapetalae</taxon>
        <taxon>rosids</taxon>
        <taxon>fabids</taxon>
        <taxon>Malpighiales</taxon>
        <taxon>Erythroxylaceae</taxon>
        <taxon>Erythroxylum</taxon>
    </lineage>
</organism>
<evidence type="ECO:0000256" key="5">
    <source>
        <dbReference type="ARBA" id="ARBA00022989"/>
    </source>
</evidence>
<evidence type="ECO:0000256" key="3">
    <source>
        <dbReference type="ARBA" id="ARBA00022692"/>
    </source>
</evidence>
<evidence type="ECO:0000259" key="8">
    <source>
        <dbReference type="Pfam" id="PF01490"/>
    </source>
</evidence>
<feature type="transmembrane region" description="Helical" evidence="7">
    <location>
        <begin position="401"/>
        <end position="419"/>
    </location>
</feature>
<feature type="transmembrane region" description="Helical" evidence="7">
    <location>
        <begin position="102"/>
        <end position="122"/>
    </location>
</feature>
<dbReference type="InterPro" id="IPR013057">
    <property type="entry name" value="AA_transpt_TM"/>
</dbReference>
<dbReference type="Proteomes" id="UP001159364">
    <property type="component" value="Linkage Group LG09"/>
</dbReference>
<gene>
    <name evidence="9" type="ORF">K2173_019223</name>
</gene>
<feature type="transmembrane region" description="Helical" evidence="7">
    <location>
        <begin position="376"/>
        <end position="395"/>
    </location>
</feature>
<comment type="subcellular location">
    <subcellularLocation>
        <location evidence="1">Membrane</location>
        <topology evidence="1">Multi-pass membrane protein</topology>
    </subcellularLocation>
</comment>
<evidence type="ECO:0000256" key="7">
    <source>
        <dbReference type="SAM" id="Phobius"/>
    </source>
</evidence>
<evidence type="ECO:0000313" key="9">
    <source>
        <dbReference type="EMBL" id="KAJ8755425.1"/>
    </source>
</evidence>
<keyword evidence="5 7" id="KW-1133">Transmembrane helix</keyword>
<reference evidence="9 10" key="1">
    <citation type="submission" date="2021-09" db="EMBL/GenBank/DDBJ databases">
        <title>Genomic insights and catalytic innovation underlie evolution of tropane alkaloids biosynthesis.</title>
        <authorList>
            <person name="Wang Y.-J."/>
            <person name="Tian T."/>
            <person name="Huang J.-P."/>
            <person name="Huang S.-X."/>
        </authorList>
    </citation>
    <scope>NUCLEOTIDE SEQUENCE [LARGE SCALE GENOMIC DNA]</scope>
    <source>
        <strain evidence="9">KIB-2018</strain>
        <tissue evidence="9">Leaf</tissue>
    </source>
</reference>
<name>A0AAV8ST44_9ROSI</name>
<proteinExistence type="predicted"/>
<dbReference type="GO" id="GO:0015179">
    <property type="term" value="F:L-amino acid transmembrane transporter activity"/>
    <property type="evidence" value="ECO:0007669"/>
    <property type="project" value="TreeGrafter"/>
</dbReference>
<keyword evidence="2" id="KW-0813">Transport</keyword>
<feature type="transmembrane region" description="Helical" evidence="7">
    <location>
        <begin position="259"/>
        <end position="277"/>
    </location>
</feature>
<feature type="transmembrane region" description="Helical" evidence="7">
    <location>
        <begin position="221"/>
        <end position="239"/>
    </location>
</feature>
<dbReference type="PANTHER" id="PTHR22950">
    <property type="entry name" value="AMINO ACID TRANSPORTER"/>
    <property type="match status" value="1"/>
</dbReference>
<feature type="transmembrane region" description="Helical" evidence="7">
    <location>
        <begin position="431"/>
        <end position="451"/>
    </location>
</feature>
<accession>A0AAV8ST44</accession>
<keyword evidence="6 7" id="KW-0472">Membrane</keyword>